<dbReference type="EMBL" id="FWFD01000005">
    <property type="protein sequence ID" value="SLM84905.1"/>
    <property type="molecule type" value="Genomic_DNA"/>
</dbReference>
<accession>A0A1X6WKV3</accession>
<feature type="transmembrane region" description="Helical" evidence="1">
    <location>
        <begin position="185"/>
        <end position="201"/>
    </location>
</feature>
<feature type="transmembrane region" description="Helical" evidence="1">
    <location>
        <begin position="140"/>
        <end position="156"/>
    </location>
</feature>
<reference evidence="3" key="1">
    <citation type="submission" date="2017-02" db="EMBL/GenBank/DDBJ databases">
        <authorList>
            <person name="Dridi B."/>
        </authorList>
    </citation>
    <scope>NUCLEOTIDE SEQUENCE [LARGE SCALE GENOMIC DNA]</scope>
    <source>
        <strain evidence="3">bH819</strain>
    </source>
</reference>
<dbReference type="InterPro" id="IPR045691">
    <property type="entry name" value="DUF6056"/>
</dbReference>
<keyword evidence="1" id="KW-0812">Transmembrane</keyword>
<evidence type="ECO:0000313" key="3">
    <source>
        <dbReference type="Proteomes" id="UP000195918"/>
    </source>
</evidence>
<keyword evidence="1" id="KW-0472">Membrane</keyword>
<feature type="transmembrane region" description="Helical" evidence="1">
    <location>
        <begin position="162"/>
        <end position="178"/>
    </location>
</feature>
<dbReference type="RefSeq" id="WP_086950552.1">
    <property type="nucleotide sequence ID" value="NZ_FWFD01000005.1"/>
</dbReference>
<dbReference type="Pfam" id="PF19528">
    <property type="entry name" value="DUF6056"/>
    <property type="match status" value="1"/>
</dbReference>
<gene>
    <name evidence="2" type="ORF">FM121_02340</name>
</gene>
<feature type="transmembrane region" description="Helical" evidence="1">
    <location>
        <begin position="284"/>
        <end position="305"/>
    </location>
</feature>
<evidence type="ECO:0000313" key="2">
    <source>
        <dbReference type="EMBL" id="SLM84905.1"/>
    </source>
</evidence>
<feature type="transmembrane region" description="Helical" evidence="1">
    <location>
        <begin position="233"/>
        <end position="253"/>
    </location>
</feature>
<proteinExistence type="predicted"/>
<feature type="transmembrane region" description="Helical" evidence="1">
    <location>
        <begin position="93"/>
        <end position="110"/>
    </location>
</feature>
<feature type="transmembrane region" description="Helical" evidence="1">
    <location>
        <begin position="373"/>
        <end position="391"/>
    </location>
</feature>
<dbReference type="AlphaFoldDB" id="A0A1X6WKV3"/>
<feature type="transmembrane region" description="Helical" evidence="1">
    <location>
        <begin position="116"/>
        <end position="133"/>
    </location>
</feature>
<feature type="transmembrane region" description="Helical" evidence="1">
    <location>
        <begin position="344"/>
        <end position="361"/>
    </location>
</feature>
<evidence type="ECO:0000256" key="1">
    <source>
        <dbReference type="SAM" id="Phobius"/>
    </source>
</evidence>
<organism evidence="2 3">
    <name type="scientific">Vagococcus fluvialis bH819</name>
    <dbReference type="NCBI Taxonomy" id="1255619"/>
    <lineage>
        <taxon>Bacteria</taxon>
        <taxon>Bacillati</taxon>
        <taxon>Bacillota</taxon>
        <taxon>Bacilli</taxon>
        <taxon>Lactobacillales</taxon>
        <taxon>Enterococcaceae</taxon>
        <taxon>Vagococcus</taxon>
    </lineage>
</organism>
<feature type="transmembrane region" description="Helical" evidence="1">
    <location>
        <begin position="260"/>
        <end position="278"/>
    </location>
</feature>
<name>A0A1X6WKV3_9ENTE</name>
<keyword evidence="1" id="KW-1133">Transmembrane helix</keyword>
<protein>
    <submittedName>
        <fullName evidence="2">Uncharacterized protein</fullName>
    </submittedName>
</protein>
<dbReference type="OrthoDB" id="1821221at2"/>
<dbReference type="Proteomes" id="UP000195918">
    <property type="component" value="Unassembled WGS sequence"/>
</dbReference>
<sequence length="468" mass="53988">MNKVKSIWIYAAFIFIMSMLVVLSWDDFFWGGIQGMDQLANNFDGYNGRYLGNLIIMGITRSVILRVVLYTTVNVGLALVISKLLSDRVKMRYIVLILMTLPIDIFRQTYGWFSGFANYNISSLLILVIFYLVLKKENSWVMNILVLLVAFLSQFLAENVSMANVILSFLAIMLMIFTDRKRISLAVFWFIGSVSGMWLMLQNTAYHSDSSRGLSNIYFSELFKHLLQDWSELVVKDNIFLMAVFSFVIYLALKKPKLIGSYLLLFNIYFIGRDYLNISFYQEPLYMLLGELLLIVIFFGILIYAGIKVLEGSDRTLYFIFLFSALVMVGPFLIVTPFGPRNILLSYLLLAISLGLIWVNTETTIEIKTFDKYVKSVFLCLVAFYLFLYGVNGFENQRRIAMIKEADDRGEKVVEVRKLPFSFLGQALDDIGYGSRADDFKYHYKIKSKIKIEVKGRTMPLPWIQTNN</sequence>
<feature type="transmembrane region" description="Helical" evidence="1">
    <location>
        <begin position="63"/>
        <end position="81"/>
    </location>
</feature>
<feature type="transmembrane region" description="Helical" evidence="1">
    <location>
        <begin position="7"/>
        <end position="25"/>
    </location>
</feature>
<keyword evidence="3" id="KW-1185">Reference proteome</keyword>
<feature type="transmembrane region" description="Helical" evidence="1">
    <location>
        <begin position="317"/>
        <end position="338"/>
    </location>
</feature>